<accession>A0A2Z4RH96</accession>
<sequence length="151" mass="15783">MKPGIPLAALIIGTSLLGCASSSSDRGVNVPLTATRNNAGQIGNVTLTDLEQKTGLSFFISGVPNGAVLPLRVQSFIYKGSCQQPGAVAFAMNDQVNTSRQPIKGWTFSRIAPVARSVLLSGDYSVVVRSTADSGNQDLFCGDIKQGNPVK</sequence>
<evidence type="ECO:0000313" key="1">
    <source>
        <dbReference type="EMBL" id="AWY39698.1"/>
    </source>
</evidence>
<reference evidence="1 2" key="1">
    <citation type="submission" date="2018-05" db="EMBL/GenBank/DDBJ databases">
        <title>Whole genome sequence of Pseudomonas putida JBC17.</title>
        <authorList>
            <person name="Lee Y.H."/>
            <person name="David K."/>
        </authorList>
    </citation>
    <scope>NUCLEOTIDE SEQUENCE [LARGE SCALE GENOMIC DNA]</scope>
    <source>
        <strain evidence="1 2">JBC17</strain>
    </source>
</reference>
<evidence type="ECO:0000313" key="2">
    <source>
        <dbReference type="Proteomes" id="UP000250299"/>
    </source>
</evidence>
<dbReference type="AlphaFoldDB" id="A0A2Z4RH96"/>
<dbReference type="PROSITE" id="PS51257">
    <property type="entry name" value="PROKAR_LIPOPROTEIN"/>
    <property type="match status" value="1"/>
</dbReference>
<dbReference type="OrthoDB" id="9133049at2"/>
<dbReference type="RefSeq" id="WP_110963470.1">
    <property type="nucleotide sequence ID" value="NZ_CP029693.1"/>
</dbReference>
<dbReference type="Proteomes" id="UP000250299">
    <property type="component" value="Chromosome"/>
</dbReference>
<proteinExistence type="predicted"/>
<evidence type="ECO:0008006" key="3">
    <source>
        <dbReference type="Google" id="ProtNLM"/>
    </source>
</evidence>
<gene>
    <name evidence="1" type="ORF">DKY63_07205</name>
</gene>
<organism evidence="1 2">
    <name type="scientific">Pseudomonas putida</name>
    <name type="common">Arthrobacter siderocapsulatus</name>
    <dbReference type="NCBI Taxonomy" id="303"/>
    <lineage>
        <taxon>Bacteria</taxon>
        <taxon>Pseudomonadati</taxon>
        <taxon>Pseudomonadota</taxon>
        <taxon>Gammaproteobacteria</taxon>
        <taxon>Pseudomonadales</taxon>
        <taxon>Pseudomonadaceae</taxon>
        <taxon>Pseudomonas</taxon>
    </lineage>
</organism>
<protein>
    <recommendedName>
        <fullName evidence="3">Lipoprotein</fullName>
    </recommendedName>
</protein>
<name>A0A2Z4RH96_PSEPU</name>
<dbReference type="EMBL" id="CP029693">
    <property type="protein sequence ID" value="AWY39698.1"/>
    <property type="molecule type" value="Genomic_DNA"/>
</dbReference>